<dbReference type="EMBL" id="GDHC01011711">
    <property type="protein sequence ID" value="JAQ06918.1"/>
    <property type="molecule type" value="Transcribed_RNA"/>
</dbReference>
<protein>
    <submittedName>
        <fullName evidence="2">Uncharacterized protein</fullName>
    </submittedName>
</protein>
<dbReference type="AlphaFoldDB" id="A0A146LFK2"/>
<accession>A0A146LFK2</accession>
<feature type="non-terminal residue" evidence="2">
    <location>
        <position position="419"/>
    </location>
</feature>
<evidence type="ECO:0000313" key="2">
    <source>
        <dbReference type="EMBL" id="JAQ06918.1"/>
    </source>
</evidence>
<organism evidence="2">
    <name type="scientific">Lygus hesperus</name>
    <name type="common">Western plant bug</name>
    <dbReference type="NCBI Taxonomy" id="30085"/>
    <lineage>
        <taxon>Eukaryota</taxon>
        <taxon>Metazoa</taxon>
        <taxon>Ecdysozoa</taxon>
        <taxon>Arthropoda</taxon>
        <taxon>Hexapoda</taxon>
        <taxon>Insecta</taxon>
        <taxon>Pterygota</taxon>
        <taxon>Neoptera</taxon>
        <taxon>Paraneoptera</taxon>
        <taxon>Hemiptera</taxon>
        <taxon>Heteroptera</taxon>
        <taxon>Panheteroptera</taxon>
        <taxon>Cimicomorpha</taxon>
        <taxon>Miridae</taxon>
        <taxon>Mirini</taxon>
        <taxon>Lygus</taxon>
    </lineage>
</organism>
<feature type="compositionally biased region" description="Basic and acidic residues" evidence="1">
    <location>
        <begin position="205"/>
        <end position="215"/>
    </location>
</feature>
<reference evidence="2" key="1">
    <citation type="journal article" date="2016" name="Gigascience">
        <title>De novo construction of an expanded transcriptome assembly for the western tarnished plant bug, Lygus hesperus.</title>
        <authorList>
            <person name="Tassone E.E."/>
            <person name="Geib S.M."/>
            <person name="Hall B."/>
            <person name="Fabrick J.A."/>
            <person name="Brent C.S."/>
            <person name="Hull J.J."/>
        </authorList>
    </citation>
    <scope>NUCLEOTIDE SEQUENCE</scope>
</reference>
<feature type="region of interest" description="Disordered" evidence="1">
    <location>
        <begin position="195"/>
        <end position="221"/>
    </location>
</feature>
<gene>
    <name evidence="2" type="ORF">g.60037</name>
</gene>
<name>A0A146LFK2_LYGHE</name>
<evidence type="ECO:0000256" key="1">
    <source>
        <dbReference type="SAM" id="MobiDB-lite"/>
    </source>
</evidence>
<sequence length="419" mass="47202">MCFYGFPVMVGGNRKIVKLKNATFEDLGKAIDRAIQEKCNWMSYNMPLVVQGEFAQELKYSALIHFCCISFKLALHCLCEALCTPATFLKINLQNTNNLVQYIRDTYFNYDDSASQCTDSYYMFKDKLLECGTQKKRVGFNIQTKQVGIQLHSGAIHLPKPPSSGDFEYPPPPAIHRETLGTVTSSIVPSVASSVAPLDTTGGEKVTEDGDKEDNSDSSSLFQGDLRIPCKLDVLSGRSNTIKQLNQSLKCYSVEMSHGNIDVNPNHLMLYLKSKWSSNKISLEGEIREIMLDTVLKRILPLYCPPEFNVTDNILKYVELFTNLLLTEPIKKVSVIDPLFKLANDIVDKQDGICKFVSELIFGTGSNDLNHIIMEAIVSKVELSDYLTSKEPDFFVPLIIDFCSDMQRECFKAERKNQK</sequence>
<proteinExistence type="predicted"/>